<dbReference type="PRINTS" id="PR00344">
    <property type="entry name" value="BCTRLSENSOR"/>
</dbReference>
<dbReference type="Gene3D" id="3.30.450.20">
    <property type="entry name" value="PAS domain"/>
    <property type="match status" value="1"/>
</dbReference>
<protein>
    <recommendedName>
        <fullName evidence="2">histidine kinase</fullName>
        <ecNumber evidence="2">2.7.13.3</ecNumber>
    </recommendedName>
</protein>
<keyword evidence="9" id="KW-1185">Reference proteome</keyword>
<dbReference type="SUPFAM" id="SSF52172">
    <property type="entry name" value="CheY-like"/>
    <property type="match status" value="1"/>
</dbReference>
<sequence length="484" mass="55290">MKTYKVLLVDDDEDDYILTKDIFNEIPQRENYKLSWINNYEEAINAMLKSHYDIYLVDYRLGKHTGIDLLNEAIKSNVDEPIIILTGKGDSKVDEDALETGAADYLVKDQIDPYTIERAIRYAVKHKSTLKALRDSEKKFRIIFERSKEPFLIVDSLGAIKDMNTAGLSFFGLSKDEMLAINSNNLFNNKQDGVRFSEIMDAKGAVNDFETELKSNNNSLRKVSISAFLQIDQHATEELYYLIVHDITDLKKLEKEYITAEKAALTERIAKSLANKITNPLSNINLSIEQLKQEIGTENQDFNTYLDIINSNFDRINLLITDFINSTQSIALNIQPKSLNILLDESIEHLENELKQNHTIVNKNYNQTDLFIDVDYDKMVNTFYQIMDNAIAANAKTIDIQILEDNGNAIISIKDNGEGIEAYYQEKVFEPFFSTKQKNLGLGLTNAQKNISNHKGNITFESQKQEGTTFKISLPLAKQAQLWE</sequence>
<dbReference type="CDD" id="cd00130">
    <property type="entry name" value="PAS"/>
    <property type="match status" value="1"/>
</dbReference>
<dbReference type="InterPro" id="IPR011006">
    <property type="entry name" value="CheY-like_superfamily"/>
</dbReference>
<dbReference type="InterPro" id="IPR005467">
    <property type="entry name" value="His_kinase_dom"/>
</dbReference>
<feature type="modified residue" description="4-aspartylphosphate" evidence="4">
    <location>
        <position position="58"/>
    </location>
</feature>
<dbReference type="Pfam" id="PF13426">
    <property type="entry name" value="PAS_9"/>
    <property type="match status" value="1"/>
</dbReference>
<evidence type="ECO:0000256" key="1">
    <source>
        <dbReference type="ARBA" id="ARBA00000085"/>
    </source>
</evidence>
<dbReference type="EC" id="2.7.13.3" evidence="2"/>
<dbReference type="CDD" id="cd00156">
    <property type="entry name" value="REC"/>
    <property type="match status" value="1"/>
</dbReference>
<dbReference type="PROSITE" id="PS50112">
    <property type="entry name" value="PAS"/>
    <property type="match status" value="1"/>
</dbReference>
<evidence type="ECO:0000313" key="9">
    <source>
        <dbReference type="Proteomes" id="UP000660024"/>
    </source>
</evidence>
<dbReference type="EMBL" id="JAEHFY010000004">
    <property type="protein sequence ID" value="MBK0381957.1"/>
    <property type="molecule type" value="Genomic_DNA"/>
</dbReference>
<keyword evidence="3 4" id="KW-0597">Phosphoprotein</keyword>
<dbReference type="RefSeq" id="WP_200584742.1">
    <property type="nucleotide sequence ID" value="NZ_JAEHFY010000004.1"/>
</dbReference>
<dbReference type="InterPro" id="IPR003594">
    <property type="entry name" value="HATPase_dom"/>
</dbReference>
<dbReference type="InterPro" id="IPR035965">
    <property type="entry name" value="PAS-like_dom_sf"/>
</dbReference>
<dbReference type="PANTHER" id="PTHR43547">
    <property type="entry name" value="TWO-COMPONENT HISTIDINE KINASE"/>
    <property type="match status" value="1"/>
</dbReference>
<gene>
    <name evidence="8" type="ORF">I5M32_03210</name>
</gene>
<evidence type="ECO:0000256" key="3">
    <source>
        <dbReference type="ARBA" id="ARBA00022553"/>
    </source>
</evidence>
<reference evidence="8 9" key="1">
    <citation type="submission" date="2020-12" db="EMBL/GenBank/DDBJ databases">
        <title>Bacterial novel species Pedobacter sp. SD-b isolated from soil.</title>
        <authorList>
            <person name="Jung H.-Y."/>
        </authorList>
    </citation>
    <scope>NUCLEOTIDE SEQUENCE [LARGE SCALE GENOMIC DNA]</scope>
    <source>
        <strain evidence="8 9">SD-b</strain>
    </source>
</reference>
<comment type="catalytic activity">
    <reaction evidence="1">
        <text>ATP + protein L-histidine = ADP + protein N-phospho-L-histidine.</text>
        <dbReference type="EC" id="2.7.13.3"/>
    </reaction>
</comment>
<evidence type="ECO:0000256" key="2">
    <source>
        <dbReference type="ARBA" id="ARBA00012438"/>
    </source>
</evidence>
<dbReference type="SMART" id="SM00387">
    <property type="entry name" value="HATPase_c"/>
    <property type="match status" value="1"/>
</dbReference>
<dbReference type="InterPro" id="IPR036890">
    <property type="entry name" value="HATPase_C_sf"/>
</dbReference>
<dbReference type="Gene3D" id="1.10.287.130">
    <property type="match status" value="1"/>
</dbReference>
<name>A0ABS1BGJ4_9SPHI</name>
<dbReference type="PROSITE" id="PS50109">
    <property type="entry name" value="HIS_KIN"/>
    <property type="match status" value="1"/>
</dbReference>
<dbReference type="SMART" id="SM00448">
    <property type="entry name" value="REC"/>
    <property type="match status" value="1"/>
</dbReference>
<feature type="domain" description="Response regulatory" evidence="6">
    <location>
        <begin position="5"/>
        <end position="123"/>
    </location>
</feature>
<feature type="domain" description="PAS" evidence="7">
    <location>
        <begin position="136"/>
        <end position="179"/>
    </location>
</feature>
<dbReference type="InterPro" id="IPR001789">
    <property type="entry name" value="Sig_transdc_resp-reg_receiver"/>
</dbReference>
<dbReference type="InterPro" id="IPR000014">
    <property type="entry name" value="PAS"/>
</dbReference>
<dbReference type="Gene3D" id="3.30.565.10">
    <property type="entry name" value="Histidine kinase-like ATPase, C-terminal domain"/>
    <property type="match status" value="1"/>
</dbReference>
<accession>A0ABS1BGJ4</accession>
<evidence type="ECO:0000259" key="7">
    <source>
        <dbReference type="PROSITE" id="PS50112"/>
    </source>
</evidence>
<dbReference type="PROSITE" id="PS50110">
    <property type="entry name" value="RESPONSE_REGULATORY"/>
    <property type="match status" value="1"/>
</dbReference>
<feature type="domain" description="Histidine kinase" evidence="5">
    <location>
        <begin position="272"/>
        <end position="478"/>
    </location>
</feature>
<dbReference type="NCBIfam" id="TIGR00229">
    <property type="entry name" value="sensory_box"/>
    <property type="match status" value="1"/>
</dbReference>
<evidence type="ECO:0000259" key="5">
    <source>
        <dbReference type="PROSITE" id="PS50109"/>
    </source>
</evidence>
<dbReference type="Gene3D" id="3.40.50.2300">
    <property type="match status" value="1"/>
</dbReference>
<evidence type="ECO:0000256" key="4">
    <source>
        <dbReference type="PROSITE-ProRule" id="PRU00169"/>
    </source>
</evidence>
<dbReference type="Pfam" id="PF00072">
    <property type="entry name" value="Response_reg"/>
    <property type="match status" value="1"/>
</dbReference>
<evidence type="ECO:0000259" key="6">
    <source>
        <dbReference type="PROSITE" id="PS50110"/>
    </source>
</evidence>
<comment type="caution">
    <text evidence="8">The sequence shown here is derived from an EMBL/GenBank/DDBJ whole genome shotgun (WGS) entry which is preliminary data.</text>
</comment>
<dbReference type="PANTHER" id="PTHR43547:SF2">
    <property type="entry name" value="HYBRID SIGNAL TRANSDUCTION HISTIDINE KINASE C"/>
    <property type="match status" value="1"/>
</dbReference>
<dbReference type="InterPro" id="IPR004358">
    <property type="entry name" value="Sig_transdc_His_kin-like_C"/>
</dbReference>
<dbReference type="SUPFAM" id="SSF55785">
    <property type="entry name" value="PYP-like sensor domain (PAS domain)"/>
    <property type="match status" value="1"/>
</dbReference>
<evidence type="ECO:0000313" key="8">
    <source>
        <dbReference type="EMBL" id="MBK0381957.1"/>
    </source>
</evidence>
<proteinExistence type="predicted"/>
<organism evidence="8 9">
    <name type="scientific">Pedobacter segetis</name>
    <dbReference type="NCBI Taxonomy" id="2793069"/>
    <lineage>
        <taxon>Bacteria</taxon>
        <taxon>Pseudomonadati</taxon>
        <taxon>Bacteroidota</taxon>
        <taxon>Sphingobacteriia</taxon>
        <taxon>Sphingobacteriales</taxon>
        <taxon>Sphingobacteriaceae</taxon>
        <taxon>Pedobacter</taxon>
    </lineage>
</organism>
<dbReference type="SUPFAM" id="SSF55874">
    <property type="entry name" value="ATPase domain of HSP90 chaperone/DNA topoisomerase II/histidine kinase"/>
    <property type="match status" value="1"/>
</dbReference>
<dbReference type="Proteomes" id="UP000660024">
    <property type="component" value="Unassembled WGS sequence"/>
</dbReference>
<dbReference type="Pfam" id="PF02518">
    <property type="entry name" value="HATPase_c"/>
    <property type="match status" value="1"/>
</dbReference>